<dbReference type="PANTHER" id="PTHR24126">
    <property type="entry name" value="ANKYRIN REPEAT, PH AND SEC7 DOMAIN CONTAINING PROTEIN SECG-RELATED"/>
    <property type="match status" value="1"/>
</dbReference>
<feature type="compositionally biased region" description="Pro residues" evidence="4">
    <location>
        <begin position="644"/>
        <end position="655"/>
    </location>
</feature>
<evidence type="ECO:0000256" key="1">
    <source>
        <dbReference type="ARBA" id="ARBA00022737"/>
    </source>
</evidence>
<reference evidence="5 6" key="1">
    <citation type="journal article" date="2023" name="Commun. Biol.">
        <title>Reorganization of the ancestral sex-determining regions during the evolution of trioecy in Pleodorina starrii.</title>
        <authorList>
            <person name="Takahashi K."/>
            <person name="Suzuki S."/>
            <person name="Kawai-Toyooka H."/>
            <person name="Yamamoto K."/>
            <person name="Hamaji T."/>
            <person name="Ootsuki R."/>
            <person name="Yamaguchi H."/>
            <person name="Kawachi M."/>
            <person name="Higashiyama T."/>
            <person name="Nozaki H."/>
        </authorList>
    </citation>
    <scope>NUCLEOTIDE SEQUENCE [LARGE SCALE GENOMIC DNA]</scope>
    <source>
        <strain evidence="5 6">NIES-4479</strain>
    </source>
</reference>
<comment type="caution">
    <text evidence="5">The sequence shown here is derived from an EMBL/GenBank/DDBJ whole genome shotgun (WGS) entry which is preliminary data.</text>
</comment>
<evidence type="ECO:0000256" key="2">
    <source>
        <dbReference type="ARBA" id="ARBA00023043"/>
    </source>
</evidence>
<feature type="compositionally biased region" description="Low complexity" evidence="4">
    <location>
        <begin position="618"/>
        <end position="628"/>
    </location>
</feature>
<dbReference type="AlphaFoldDB" id="A0A9W6EZ01"/>
<dbReference type="SMART" id="SM00248">
    <property type="entry name" value="ANK"/>
    <property type="match status" value="3"/>
</dbReference>
<evidence type="ECO:0000313" key="6">
    <source>
        <dbReference type="Proteomes" id="UP001165080"/>
    </source>
</evidence>
<proteinExistence type="predicted"/>
<feature type="region of interest" description="Disordered" evidence="4">
    <location>
        <begin position="284"/>
        <end position="337"/>
    </location>
</feature>
<dbReference type="EMBL" id="BRXU01000002">
    <property type="protein sequence ID" value="GLC49621.1"/>
    <property type="molecule type" value="Genomic_DNA"/>
</dbReference>
<feature type="compositionally biased region" description="Low complexity" evidence="4">
    <location>
        <begin position="379"/>
        <end position="441"/>
    </location>
</feature>
<keyword evidence="2 3" id="KW-0040">ANK repeat</keyword>
<dbReference type="CDD" id="cd16646">
    <property type="entry name" value="mRING-HC-C2H2C4_MDM2-like"/>
    <property type="match status" value="1"/>
</dbReference>
<dbReference type="Proteomes" id="UP001165080">
    <property type="component" value="Unassembled WGS sequence"/>
</dbReference>
<feature type="region of interest" description="Disordered" evidence="4">
    <location>
        <begin position="517"/>
        <end position="665"/>
    </location>
</feature>
<feature type="compositionally biased region" description="Polar residues" evidence="4">
    <location>
        <begin position="559"/>
        <end position="576"/>
    </location>
</feature>
<dbReference type="PROSITE" id="PS50088">
    <property type="entry name" value="ANK_REPEAT"/>
    <property type="match status" value="1"/>
</dbReference>
<evidence type="ECO:0000313" key="5">
    <source>
        <dbReference type="EMBL" id="GLC49621.1"/>
    </source>
</evidence>
<evidence type="ECO:0000256" key="3">
    <source>
        <dbReference type="PROSITE-ProRule" id="PRU00023"/>
    </source>
</evidence>
<dbReference type="Pfam" id="PF13637">
    <property type="entry name" value="Ank_4"/>
    <property type="match status" value="1"/>
</dbReference>
<accession>A0A9W6EZ01</accession>
<dbReference type="Pfam" id="PF13920">
    <property type="entry name" value="zf-C3HC4_3"/>
    <property type="match status" value="1"/>
</dbReference>
<dbReference type="Gene3D" id="1.25.40.20">
    <property type="entry name" value="Ankyrin repeat-containing domain"/>
    <property type="match status" value="1"/>
</dbReference>
<dbReference type="InterPro" id="IPR002110">
    <property type="entry name" value="Ankyrin_rpt"/>
</dbReference>
<keyword evidence="1" id="KW-0677">Repeat</keyword>
<dbReference type="PROSITE" id="PS50297">
    <property type="entry name" value="ANK_REP_REGION"/>
    <property type="match status" value="1"/>
</dbReference>
<organism evidence="5 6">
    <name type="scientific">Pleodorina starrii</name>
    <dbReference type="NCBI Taxonomy" id="330485"/>
    <lineage>
        <taxon>Eukaryota</taxon>
        <taxon>Viridiplantae</taxon>
        <taxon>Chlorophyta</taxon>
        <taxon>core chlorophytes</taxon>
        <taxon>Chlorophyceae</taxon>
        <taxon>CS clade</taxon>
        <taxon>Chlamydomonadales</taxon>
        <taxon>Volvocaceae</taxon>
        <taxon>Pleodorina</taxon>
    </lineage>
</organism>
<sequence length="798" mass="80359">MGNNASLPEKVYSAVQRNDLCEFQNLVAELDTAGASKEARDAVLEYKDKSGRTPLLVAASKNHYQVLQQLIRLGADLSYINPCRDSPGGALHEAAARRHEAAVELLLAAGANPFAANAAGRTALDEAVLSGHSGVVRAIEKYAEFSGTVAFKIRAMGGLSSKYKARWAVLMPYLPFRSGSGSKPAAAAAAAEPQRPPPPPPSRRLLWLYKDKASVSPRCRLWVDGAVVETKGPAGTDGSLRLHTSHGEPVGDLATTYSHGYCVAFRPADLTPAAAAVHHRLVTLLSSPPPPPPPPSPSPLPQQQPQATGLPVAIPNAVPYPPTPPPPALAQPGAATPPPPPPPFYPLVAPVVAFGGGSVLLVPPPPPQAAAGGVPAPAAAAAVPQGGGVQPQAYPGAAGPCPMASPLSLHQHQQQQQQRQRQATPGAAGAAPGAAAAAAASRPRRGSEESVSGAVSGAGEARPAGAAACEPAVLGRGRGGEVVGERFIEGMAALPGESDEAFAARLASAISITSGHSQDNLFPQQQQQQPLQLQRSARSETASEPTSSSSNLAPPPFAAQTTPGALRQQQRQSDTALSHGPGAAAAASRLTSGDGGGGLSLINFHSDPGNGPQGGPAGASAAAGATSRSGGGVGPQRPGAQRPPQGPPLDRPPQGPLGDDDDDLDMDTVNALIAAAGGAAAAATAAAGTPGGTPAAPQARSPCSAAAAPSAPPAYALDGHPAASPHRPAAAAAAPPSSPSPADSEWECIICLNAAKEVGFLHGDTVHRCVCRACSVHIEIGAPCPLCRQPVERVLGVY</sequence>
<feature type="compositionally biased region" description="Pro residues" evidence="4">
    <location>
        <begin position="318"/>
        <end position="337"/>
    </location>
</feature>
<feature type="compositionally biased region" description="Pro residues" evidence="4">
    <location>
        <begin position="287"/>
        <end position="302"/>
    </location>
</feature>
<feature type="compositionally biased region" description="Low complexity" evidence="4">
    <location>
        <begin position="685"/>
        <end position="735"/>
    </location>
</feature>
<feature type="region of interest" description="Disordered" evidence="4">
    <location>
        <begin position="685"/>
        <end position="738"/>
    </location>
</feature>
<feature type="region of interest" description="Disordered" evidence="4">
    <location>
        <begin position="379"/>
        <end position="466"/>
    </location>
</feature>
<dbReference type="PANTHER" id="PTHR24126:SF14">
    <property type="entry name" value="ANK_REP_REGION DOMAIN-CONTAINING PROTEIN"/>
    <property type="match status" value="1"/>
</dbReference>
<feature type="repeat" description="ANK" evidence="3">
    <location>
        <begin position="50"/>
        <end position="82"/>
    </location>
</feature>
<feature type="compositionally biased region" description="Low complexity" evidence="4">
    <location>
        <begin position="449"/>
        <end position="466"/>
    </location>
</feature>
<gene>
    <name evidence="5" type="primary">PLEST008672</name>
    <name evidence="5" type="ORF">PLESTB_000268300</name>
</gene>
<dbReference type="Pfam" id="PF00023">
    <property type="entry name" value="Ank"/>
    <property type="match status" value="1"/>
</dbReference>
<protein>
    <submittedName>
        <fullName evidence="5">Uncharacterized protein</fullName>
    </submittedName>
</protein>
<feature type="compositionally biased region" description="Low complexity" evidence="4">
    <location>
        <begin position="583"/>
        <end position="592"/>
    </location>
</feature>
<keyword evidence="6" id="KW-1185">Reference proteome</keyword>
<dbReference type="SUPFAM" id="SSF48403">
    <property type="entry name" value="Ankyrin repeat"/>
    <property type="match status" value="1"/>
</dbReference>
<dbReference type="InterPro" id="IPR013083">
    <property type="entry name" value="Znf_RING/FYVE/PHD"/>
</dbReference>
<dbReference type="Gene3D" id="3.30.40.10">
    <property type="entry name" value="Zinc/RING finger domain, C3HC4 (zinc finger)"/>
    <property type="match status" value="1"/>
</dbReference>
<dbReference type="InterPro" id="IPR036770">
    <property type="entry name" value="Ankyrin_rpt-contain_sf"/>
</dbReference>
<evidence type="ECO:0000256" key="4">
    <source>
        <dbReference type="SAM" id="MobiDB-lite"/>
    </source>
</evidence>
<name>A0A9W6EZ01_9CHLO</name>
<feature type="compositionally biased region" description="Low complexity" evidence="4">
    <location>
        <begin position="523"/>
        <end position="550"/>
    </location>
</feature>